<comment type="catalytic activity">
    <reaction evidence="2">
        <text>2 GTP = 3',3'-c-di-GMP + 2 diphosphate</text>
        <dbReference type="Rhea" id="RHEA:24898"/>
        <dbReference type="ChEBI" id="CHEBI:33019"/>
        <dbReference type="ChEBI" id="CHEBI:37565"/>
        <dbReference type="ChEBI" id="CHEBI:58805"/>
        <dbReference type="EC" id="2.7.7.65"/>
    </reaction>
</comment>
<organism evidence="6 8">
    <name type="scientific">Paraburkholderia terrae</name>
    <dbReference type="NCBI Taxonomy" id="311230"/>
    <lineage>
        <taxon>Bacteria</taxon>
        <taxon>Pseudomonadati</taxon>
        <taxon>Pseudomonadota</taxon>
        <taxon>Betaproteobacteria</taxon>
        <taxon>Burkholderiales</taxon>
        <taxon>Burkholderiaceae</taxon>
        <taxon>Paraburkholderia</taxon>
    </lineage>
</organism>
<dbReference type="InterPro" id="IPR029787">
    <property type="entry name" value="Nucleotide_cyclase"/>
</dbReference>
<feature type="domain" description="GGDEF" evidence="5">
    <location>
        <begin position="176"/>
        <end position="313"/>
    </location>
</feature>
<dbReference type="PROSITE" id="PS50887">
    <property type="entry name" value="GGDEF"/>
    <property type="match status" value="1"/>
</dbReference>
<dbReference type="SUPFAM" id="SSF55073">
    <property type="entry name" value="Nucleotide cyclase"/>
    <property type="match status" value="1"/>
</dbReference>
<dbReference type="OrthoDB" id="9813903at2"/>
<dbReference type="Proteomes" id="UP001319874">
    <property type="component" value="Chromosome 3"/>
</dbReference>
<reference evidence="7 9" key="2">
    <citation type="journal article" date="2022" name="Front. Microbiol.">
        <title>Identification and characterization of a novel class of self-sufficient cytochrome P450 hydroxylase involved in cyclohexanecarboxylate degradation in Paraburkholderia terrae strain KU-64.</title>
        <authorList>
            <person name="Yamamoto T."/>
            <person name="Hasegawa Y."/>
            <person name="Iwaki H."/>
        </authorList>
    </citation>
    <scope>NUCLEOTIDE SEQUENCE [LARGE SCALE GENOMIC DNA]</scope>
    <source>
        <strain evidence="7 9">KU-64</strain>
    </source>
</reference>
<keyword evidence="3" id="KW-0597">Phosphoprotein</keyword>
<accession>A0A2I8EXF4</accession>
<evidence type="ECO:0000313" key="6">
    <source>
        <dbReference type="EMBL" id="AUT64305.1"/>
    </source>
</evidence>
<evidence type="ECO:0000313" key="9">
    <source>
        <dbReference type="Proteomes" id="UP001319874"/>
    </source>
</evidence>
<dbReference type="NCBIfam" id="TIGR00254">
    <property type="entry name" value="GGDEF"/>
    <property type="match status" value="1"/>
</dbReference>
<sequence length="317" mass="35356">MLEHIPGDWAHTFTRRPKVLIADDQPVNVRALHALFKDDCDVFMATSGAQTIELCHKVMPDLILLDVVMDGMDGHEVCRRLKADPLTHTIPIIFVTAQTNEADEEYGLSLGAVDFITKPVKPAIVRARVRAHLSLKMQGDVLRSIALVDGLTGVGNRRKFEEDFDASWRHCLRESTPLSLVMVDVDYFKRYNDRYGHQAGDRCLQTVAKRLTETLRRPYDTVGRYGGEEFACLLPNTPLEAATRLAMRMEEAVRALKLEHLDSGCAETVTISAGVATLLPTDDSQPSELIDAADRQLYEAKHAGRGRVASPMRMMEG</sequence>
<dbReference type="GO" id="GO:0052621">
    <property type="term" value="F:diguanylate cyclase activity"/>
    <property type="evidence" value="ECO:0007669"/>
    <property type="project" value="UniProtKB-EC"/>
</dbReference>
<evidence type="ECO:0000256" key="1">
    <source>
        <dbReference type="ARBA" id="ARBA00012528"/>
    </source>
</evidence>
<dbReference type="InterPro" id="IPR043128">
    <property type="entry name" value="Rev_trsase/Diguanyl_cyclase"/>
</dbReference>
<dbReference type="GO" id="GO:0043709">
    <property type="term" value="P:cell adhesion involved in single-species biofilm formation"/>
    <property type="evidence" value="ECO:0007669"/>
    <property type="project" value="TreeGrafter"/>
</dbReference>
<dbReference type="KEGG" id="pter:C2L65_31935"/>
<dbReference type="InterPro" id="IPR000160">
    <property type="entry name" value="GGDEF_dom"/>
</dbReference>
<dbReference type="GO" id="GO:0005886">
    <property type="term" value="C:plasma membrane"/>
    <property type="evidence" value="ECO:0007669"/>
    <property type="project" value="TreeGrafter"/>
</dbReference>
<gene>
    <name evidence="6" type="ORF">C2L65_31935</name>
    <name evidence="7" type="ORF">PTKU64_74110</name>
</gene>
<feature type="domain" description="Response regulatory" evidence="4">
    <location>
        <begin position="18"/>
        <end position="133"/>
    </location>
</feature>
<dbReference type="SUPFAM" id="SSF52172">
    <property type="entry name" value="CheY-like"/>
    <property type="match status" value="1"/>
</dbReference>
<dbReference type="FunFam" id="3.30.70.270:FF:000001">
    <property type="entry name" value="Diguanylate cyclase domain protein"/>
    <property type="match status" value="1"/>
</dbReference>
<evidence type="ECO:0000259" key="4">
    <source>
        <dbReference type="PROSITE" id="PS50110"/>
    </source>
</evidence>
<dbReference type="SMART" id="SM00267">
    <property type="entry name" value="GGDEF"/>
    <property type="match status" value="1"/>
</dbReference>
<dbReference type="Proteomes" id="UP000243502">
    <property type="component" value="Chromosome 3"/>
</dbReference>
<dbReference type="Pfam" id="PF00990">
    <property type="entry name" value="GGDEF"/>
    <property type="match status" value="1"/>
</dbReference>
<dbReference type="AlphaFoldDB" id="A0A2I8EXF4"/>
<dbReference type="InterPro" id="IPR050469">
    <property type="entry name" value="Diguanylate_Cyclase"/>
</dbReference>
<dbReference type="InterPro" id="IPR001789">
    <property type="entry name" value="Sig_transdc_resp-reg_receiver"/>
</dbReference>
<name>A0A2I8EXF4_9BURK</name>
<dbReference type="PROSITE" id="PS50110">
    <property type="entry name" value="RESPONSE_REGULATORY"/>
    <property type="match status" value="1"/>
</dbReference>
<dbReference type="GO" id="GO:1902201">
    <property type="term" value="P:negative regulation of bacterial-type flagellum-dependent cell motility"/>
    <property type="evidence" value="ECO:0007669"/>
    <property type="project" value="TreeGrafter"/>
</dbReference>
<dbReference type="RefSeq" id="WP_042312879.1">
    <property type="nucleotide sequence ID" value="NZ_AP024957.1"/>
</dbReference>
<dbReference type="PANTHER" id="PTHR45138:SF9">
    <property type="entry name" value="DIGUANYLATE CYCLASE DGCM-RELATED"/>
    <property type="match status" value="1"/>
</dbReference>
<protein>
    <recommendedName>
        <fullName evidence="1">diguanylate cyclase</fullName>
        <ecNumber evidence="1">2.7.7.65</ecNumber>
    </recommendedName>
</protein>
<dbReference type="InterPro" id="IPR011006">
    <property type="entry name" value="CheY-like_superfamily"/>
</dbReference>
<feature type="modified residue" description="4-aspartylphosphate" evidence="3">
    <location>
        <position position="66"/>
    </location>
</feature>
<dbReference type="GO" id="GO:0000160">
    <property type="term" value="P:phosphorelay signal transduction system"/>
    <property type="evidence" value="ECO:0007669"/>
    <property type="project" value="InterPro"/>
</dbReference>
<dbReference type="EC" id="2.7.7.65" evidence="1"/>
<evidence type="ECO:0000313" key="7">
    <source>
        <dbReference type="EMBL" id="BCZ83736.1"/>
    </source>
</evidence>
<proteinExistence type="predicted"/>
<keyword evidence="9" id="KW-1185">Reference proteome</keyword>
<evidence type="ECO:0000256" key="3">
    <source>
        <dbReference type="PROSITE-ProRule" id="PRU00169"/>
    </source>
</evidence>
<evidence type="ECO:0000313" key="8">
    <source>
        <dbReference type="Proteomes" id="UP000243502"/>
    </source>
</evidence>
<evidence type="ECO:0000259" key="5">
    <source>
        <dbReference type="PROSITE" id="PS50887"/>
    </source>
</evidence>
<dbReference type="Gene3D" id="3.40.50.2300">
    <property type="match status" value="1"/>
</dbReference>
<dbReference type="SMART" id="SM00448">
    <property type="entry name" value="REC"/>
    <property type="match status" value="1"/>
</dbReference>
<evidence type="ECO:0000256" key="2">
    <source>
        <dbReference type="ARBA" id="ARBA00034247"/>
    </source>
</evidence>
<reference evidence="6 8" key="1">
    <citation type="submission" date="2018-01" db="EMBL/GenBank/DDBJ databases">
        <title>Species boundaries and ecological features among Paraburkholderia terrae DSMZ17804T, P. hospita DSMZ17164T and P. caribensis DSMZ13236T.</title>
        <authorList>
            <person name="Pratama A.A."/>
        </authorList>
    </citation>
    <scope>NUCLEOTIDE SEQUENCE [LARGE SCALE GENOMIC DNA]</scope>
    <source>
        <strain evidence="6 8">DSM 17804</strain>
    </source>
</reference>
<dbReference type="EMBL" id="AP024957">
    <property type="protein sequence ID" value="BCZ83736.1"/>
    <property type="molecule type" value="Genomic_DNA"/>
</dbReference>
<dbReference type="PANTHER" id="PTHR45138">
    <property type="entry name" value="REGULATORY COMPONENTS OF SENSORY TRANSDUCTION SYSTEM"/>
    <property type="match status" value="1"/>
</dbReference>
<dbReference type="Pfam" id="PF00072">
    <property type="entry name" value="Response_reg"/>
    <property type="match status" value="1"/>
</dbReference>
<dbReference type="Gene3D" id="3.30.70.270">
    <property type="match status" value="1"/>
</dbReference>
<dbReference type="EMBL" id="CP026113">
    <property type="protein sequence ID" value="AUT64305.1"/>
    <property type="molecule type" value="Genomic_DNA"/>
</dbReference>
<dbReference type="CDD" id="cd01949">
    <property type="entry name" value="GGDEF"/>
    <property type="match status" value="1"/>
</dbReference>